<dbReference type="Pfam" id="PF03401">
    <property type="entry name" value="TctC"/>
    <property type="match status" value="1"/>
</dbReference>
<organism evidence="3 4">
    <name type="scientific">Polynucleobacter tropicus</name>
    <dbReference type="NCBI Taxonomy" id="1743174"/>
    <lineage>
        <taxon>Bacteria</taxon>
        <taxon>Pseudomonadati</taxon>
        <taxon>Pseudomonadota</taxon>
        <taxon>Betaproteobacteria</taxon>
        <taxon>Burkholderiales</taxon>
        <taxon>Burkholderiaceae</taxon>
        <taxon>Polynucleobacter</taxon>
    </lineage>
</organism>
<dbReference type="PIRSF" id="PIRSF017082">
    <property type="entry name" value="YflP"/>
    <property type="match status" value="1"/>
</dbReference>
<dbReference type="InterPro" id="IPR042100">
    <property type="entry name" value="Bug_dom1"/>
</dbReference>
<dbReference type="RefSeq" id="WP_173955980.1">
    <property type="nucleotide sequence ID" value="NZ_CP028942.1"/>
</dbReference>
<proteinExistence type="inferred from homology"/>
<dbReference type="Gene3D" id="3.40.190.150">
    <property type="entry name" value="Bordetella uptake gene, domain 1"/>
    <property type="match status" value="1"/>
</dbReference>
<reference evidence="3 4" key="1">
    <citation type="submission" date="2018-04" db="EMBL/GenBank/DDBJ databases">
        <title>Polynucleobacter sp. UH21B genome.</title>
        <authorList>
            <person name="Hahn M.W."/>
        </authorList>
    </citation>
    <scope>NUCLEOTIDE SEQUENCE [LARGE SCALE GENOMIC DNA]</scope>
    <source>
        <strain evidence="3 4">MWH-UH21B</strain>
    </source>
</reference>
<comment type="similarity">
    <text evidence="1">Belongs to the UPF0065 (bug) family.</text>
</comment>
<protein>
    <submittedName>
        <fullName evidence="3">LacI family transcriptional regulator</fullName>
    </submittedName>
</protein>
<gene>
    <name evidence="3" type="ORF">DCO17_06670</name>
</gene>
<dbReference type="SUPFAM" id="SSF53850">
    <property type="entry name" value="Periplasmic binding protein-like II"/>
    <property type="match status" value="1"/>
</dbReference>
<evidence type="ECO:0000313" key="4">
    <source>
        <dbReference type="Proteomes" id="UP000503312"/>
    </source>
</evidence>
<dbReference type="PANTHER" id="PTHR42928:SF5">
    <property type="entry name" value="BLR1237 PROTEIN"/>
    <property type="match status" value="1"/>
</dbReference>
<sequence length="324" mass="34362">MKFSKLLNAIFGLLICLISSVIWAQAYPNKVITIVVPFPPGGSTDGMARAIAPKMQEVLGQNVIVDNKPGATGTVGAGFVKRAPADGYTLLVTSLGPLVIAPHLLPSVPYNAATDFDYLTVGLQSPNVLVVPANSPYKTLADLIAAEKANPGKLSFGSSGSGSSDHLATEIFWQQTGTTGIHVPYKGGGPAITDAVGGQLDALFANVNSVIQFINAGKLRPLALAANKRSPVLPNVPTFSELGYKEVVAYGWQAVLAPKGLQPDVKAKIYKSVIFALNDPQTKKSFIDIGYEVVANTPEQFAQYQAQENAKWKKLIESRNITAN</sequence>
<dbReference type="KEGG" id="ptrp:DCO17_06670"/>
<evidence type="ECO:0000313" key="3">
    <source>
        <dbReference type="EMBL" id="QKM64939.1"/>
    </source>
</evidence>
<dbReference type="AlphaFoldDB" id="A0A6M9PW36"/>
<dbReference type="EMBL" id="CP028942">
    <property type="protein sequence ID" value="QKM64939.1"/>
    <property type="molecule type" value="Genomic_DNA"/>
</dbReference>
<dbReference type="CDD" id="cd07012">
    <property type="entry name" value="PBP2_Bug_TTT"/>
    <property type="match status" value="1"/>
</dbReference>
<feature type="signal peptide" evidence="2">
    <location>
        <begin position="1"/>
        <end position="24"/>
    </location>
</feature>
<evidence type="ECO:0000256" key="1">
    <source>
        <dbReference type="ARBA" id="ARBA00006987"/>
    </source>
</evidence>
<dbReference type="Gene3D" id="3.40.190.10">
    <property type="entry name" value="Periplasmic binding protein-like II"/>
    <property type="match status" value="1"/>
</dbReference>
<accession>A0A6M9PW36</accession>
<evidence type="ECO:0000256" key="2">
    <source>
        <dbReference type="SAM" id="SignalP"/>
    </source>
</evidence>
<feature type="chain" id="PRO_5026870632" evidence="2">
    <location>
        <begin position="25"/>
        <end position="324"/>
    </location>
</feature>
<keyword evidence="2" id="KW-0732">Signal</keyword>
<dbReference type="InterPro" id="IPR005064">
    <property type="entry name" value="BUG"/>
</dbReference>
<dbReference type="PANTHER" id="PTHR42928">
    <property type="entry name" value="TRICARBOXYLATE-BINDING PROTEIN"/>
    <property type="match status" value="1"/>
</dbReference>
<keyword evidence="4" id="KW-1185">Reference proteome</keyword>
<dbReference type="Proteomes" id="UP000503312">
    <property type="component" value="Chromosome"/>
</dbReference>
<name>A0A6M9PW36_9BURK</name>